<proteinExistence type="predicted"/>
<dbReference type="InterPro" id="IPR007367">
    <property type="entry name" value="DUF433"/>
</dbReference>
<dbReference type="EMBL" id="NXIB02000024">
    <property type="protein sequence ID" value="PHX56308.1"/>
    <property type="molecule type" value="Genomic_DNA"/>
</dbReference>
<dbReference type="Pfam" id="PF04255">
    <property type="entry name" value="DUF433"/>
    <property type="match status" value="1"/>
</dbReference>
<dbReference type="SUPFAM" id="SSF46689">
    <property type="entry name" value="Homeodomain-like"/>
    <property type="match status" value="1"/>
</dbReference>
<dbReference type="InterPro" id="IPR009057">
    <property type="entry name" value="Homeodomain-like_sf"/>
</dbReference>
<dbReference type="Gene3D" id="1.10.10.10">
    <property type="entry name" value="Winged helix-like DNA-binding domain superfamily/Winged helix DNA-binding domain"/>
    <property type="match status" value="1"/>
</dbReference>
<dbReference type="Proteomes" id="UP000226442">
    <property type="component" value="Unassembled WGS sequence"/>
</dbReference>
<accession>A0A2G4F3I8</accession>
<evidence type="ECO:0000313" key="2">
    <source>
        <dbReference type="Proteomes" id="UP000226442"/>
    </source>
</evidence>
<comment type="caution">
    <text evidence="1">The sequence shown here is derived from an EMBL/GenBank/DDBJ whole genome shotgun (WGS) entry which is preliminary data.</text>
</comment>
<dbReference type="AlphaFoldDB" id="A0A2G4F3I8"/>
<evidence type="ECO:0000313" key="1">
    <source>
        <dbReference type="EMBL" id="PHX56308.1"/>
    </source>
</evidence>
<gene>
    <name evidence="1" type="ORF">CP500_006140</name>
</gene>
<organism evidence="1 2">
    <name type="scientific">Tychonema bourrellyi FEM_GT703</name>
    <dbReference type="NCBI Taxonomy" id="2040638"/>
    <lineage>
        <taxon>Bacteria</taxon>
        <taxon>Bacillati</taxon>
        <taxon>Cyanobacteriota</taxon>
        <taxon>Cyanophyceae</taxon>
        <taxon>Oscillatoriophycideae</taxon>
        <taxon>Oscillatoriales</taxon>
        <taxon>Microcoleaceae</taxon>
        <taxon>Tychonema</taxon>
    </lineage>
</organism>
<dbReference type="PANTHER" id="PTHR34849:SF1">
    <property type="entry name" value="SLR0770 PROTEIN"/>
    <property type="match status" value="1"/>
</dbReference>
<dbReference type="PANTHER" id="PTHR34849">
    <property type="entry name" value="SSL5025 PROTEIN"/>
    <property type="match status" value="1"/>
</dbReference>
<keyword evidence="2" id="KW-1185">Reference proteome</keyword>
<dbReference type="OrthoDB" id="427790at2"/>
<dbReference type="InterPro" id="IPR036388">
    <property type="entry name" value="WH-like_DNA-bd_sf"/>
</dbReference>
<sequence>MTTQSASRYVARHPEILQGEPIIAGTRTSVRAIVELWRLGITPEEIPMHLPHLKLAQIFDALSFYLDNQEEINTYIERNRIPEELIHPAVKAAMKKP</sequence>
<protein>
    <submittedName>
        <fullName evidence="1">DUF433 domain-containing protein</fullName>
    </submittedName>
</protein>
<name>A0A2G4F3I8_9CYAN</name>
<reference evidence="1" key="1">
    <citation type="submission" date="2017-10" db="EMBL/GenBank/DDBJ databases">
        <title>Draft genome sequence of the planktic cyanobacteria Tychonema bourrellyi isolated from alpine lentic freshwater.</title>
        <authorList>
            <person name="Tett A."/>
            <person name="Armanini F."/>
            <person name="Asnicar F."/>
            <person name="Boscaini A."/>
            <person name="Pasolli E."/>
            <person name="Zolfo M."/>
            <person name="Donati C."/>
            <person name="Salmaso N."/>
            <person name="Segata N."/>
        </authorList>
    </citation>
    <scope>NUCLEOTIDE SEQUENCE</scope>
    <source>
        <strain evidence="1">FEM_GT703</strain>
    </source>
</reference>
<dbReference type="RefSeq" id="WP_096828231.1">
    <property type="nucleotide sequence ID" value="NZ_NXIB02000024.1"/>
</dbReference>